<accession>A0ABW7R2H2</accession>
<organism evidence="2 3">
    <name type="scientific">Streptomyces longisporoflavus</name>
    <dbReference type="NCBI Taxonomy" id="28044"/>
    <lineage>
        <taxon>Bacteria</taxon>
        <taxon>Bacillati</taxon>
        <taxon>Actinomycetota</taxon>
        <taxon>Actinomycetes</taxon>
        <taxon>Kitasatosporales</taxon>
        <taxon>Streptomycetaceae</taxon>
        <taxon>Streptomyces</taxon>
    </lineage>
</organism>
<keyword evidence="1" id="KW-1133">Transmembrane helix</keyword>
<dbReference type="RefSeq" id="WP_397718360.1">
    <property type="nucleotide sequence ID" value="NZ_JBIRGN010000012.1"/>
</dbReference>
<dbReference type="Proteomes" id="UP001610818">
    <property type="component" value="Unassembled WGS sequence"/>
</dbReference>
<keyword evidence="1" id="KW-0472">Membrane</keyword>
<gene>
    <name evidence="2" type="ORF">ACH4F9_41275</name>
</gene>
<comment type="caution">
    <text evidence="2">The sequence shown here is derived from an EMBL/GenBank/DDBJ whole genome shotgun (WGS) entry which is preliminary data.</text>
</comment>
<evidence type="ECO:0000313" key="2">
    <source>
        <dbReference type="EMBL" id="MFH8551437.1"/>
    </source>
</evidence>
<dbReference type="EMBL" id="JBIRGQ010000012">
    <property type="protein sequence ID" value="MFH8551437.1"/>
    <property type="molecule type" value="Genomic_DNA"/>
</dbReference>
<keyword evidence="3" id="KW-1185">Reference proteome</keyword>
<feature type="transmembrane region" description="Helical" evidence="1">
    <location>
        <begin position="33"/>
        <end position="52"/>
    </location>
</feature>
<proteinExistence type="predicted"/>
<protein>
    <submittedName>
        <fullName evidence="2">ATP/GTP-binding protein</fullName>
    </submittedName>
</protein>
<keyword evidence="1" id="KW-0812">Transmembrane</keyword>
<name>A0ABW7R2H2_9ACTN</name>
<dbReference type="Gene3D" id="3.40.50.300">
    <property type="entry name" value="P-loop containing nucleotide triphosphate hydrolases"/>
    <property type="match status" value="1"/>
</dbReference>
<evidence type="ECO:0000256" key="1">
    <source>
        <dbReference type="SAM" id="Phobius"/>
    </source>
</evidence>
<evidence type="ECO:0000313" key="3">
    <source>
        <dbReference type="Proteomes" id="UP001610818"/>
    </source>
</evidence>
<reference evidence="2 3" key="1">
    <citation type="submission" date="2024-10" db="EMBL/GenBank/DDBJ databases">
        <title>The Natural Products Discovery Center: Release of the First 8490 Sequenced Strains for Exploring Actinobacteria Biosynthetic Diversity.</title>
        <authorList>
            <person name="Kalkreuter E."/>
            <person name="Kautsar S.A."/>
            <person name="Yang D."/>
            <person name="Bader C.D."/>
            <person name="Teijaro C.N."/>
            <person name="Fluegel L."/>
            <person name="Davis C.M."/>
            <person name="Simpson J.R."/>
            <person name="Lauterbach L."/>
            <person name="Steele A.D."/>
            <person name="Gui C."/>
            <person name="Meng S."/>
            <person name="Li G."/>
            <person name="Viehrig K."/>
            <person name="Ye F."/>
            <person name="Su P."/>
            <person name="Kiefer A.F."/>
            <person name="Nichols A."/>
            <person name="Cepeda A.J."/>
            <person name="Yan W."/>
            <person name="Fan B."/>
            <person name="Jiang Y."/>
            <person name="Adhikari A."/>
            <person name="Zheng C.-J."/>
            <person name="Schuster L."/>
            <person name="Cowan T.M."/>
            <person name="Smanski M.J."/>
            <person name="Chevrette M.G."/>
            <person name="De Carvalho L.P.S."/>
            <person name="Shen B."/>
        </authorList>
    </citation>
    <scope>NUCLEOTIDE SEQUENCE [LARGE SCALE GENOMIC DNA]</scope>
    <source>
        <strain evidence="2 3">NPDC017990</strain>
    </source>
</reference>
<sequence>MDPAAPALTNLAFPTGPTAVAGTADVLRWLADYWFLFALVLAVAGGAGAYVVRRLAAAASQERMALEFTPARHFDPGHEEIFRRGVELTRACTALPWWAPRRAKSVRIRMRSDSHSPFAYRLEGPAGAERLLTTTPFGPGVRVAKAKPLKDTPRAHEVRAEFILRGNPVASLRDVPLQPDPLQPLVDAVGDLRADLGDVAEICVDLQRAPKWALRQRRWHLMHQARRSEQREAGRTARWMSRDSTRLDDSFIGQLRQLVTPGRDAGRGGGRLVMSAPPVRVDRSEALGKLAEDSHLVRVQILVRCASDIEGRAEARLARVQAGLDVFGGSARWAMKGLRIGPWRLGADRWPHRARFDLRWRTGQCLPPAANWLRIEELLGLLKPPTVWCRMPLLPVDLPTFVHGDPGLLLQGWYRTPDGRRRLVATRAEETLFEISVGKAGGGKTERAAAQAVGYAHAGGGLLFIDPHHDSWQRVAPFLAHQPIMDRIMRIDLRAKGRGPDPPVSSWNPIGMHHQDRQGYEVVEDVVDSFATAFGWDDANAPRAIAIFTEALTVLTAYNHLACRADRGADQATLFHVRALLTDTDFRNRMLTTLGNVLGEETRAWWHTTFPTFPPDAFNVLINPLSRLATNPISHAFLGQPQGAYNIRHAMDRQMIVWVSTAGNGPTDRLVVSLINRDLLRAGRSRADTNARDRVPFRGYFDELITLAGAGGDSIASMFEDFRKYKIQLHALTQLLSRLPTAVRQSLIQNASTLSTTRGSRAAITPITDEWGDRPSPAQVAGLDQYDHYSSFTVDGRPVGPVLIHGPHLEDVFAQQHRPHRSHIAALEQAADHNAHALPLHQLTATAAGQLQRVRNFLHARTPAATGAASLTETRDYQ</sequence>
<dbReference type="InterPro" id="IPR027417">
    <property type="entry name" value="P-loop_NTPase"/>
</dbReference>